<feature type="transmembrane region" description="Helical" evidence="8">
    <location>
        <begin position="92"/>
        <end position="114"/>
    </location>
</feature>
<sequence>MYQSISFLLYQLIITSFFVLDFHLFQQILSFLIVGVRFFTQTMESSGGSISNKIHLERRISLFNGCAIIIGVIVGSGIFVSPKGVLIESGSVGLSLIIWILSGAFATMGAFIYAELGTTIPKSGGEYAYISEAFGPLPAFLFLWAALIIINPTSNAIMALTFAQYTLQPLFKHCELPDYAVRLLAACIICLLTFVNCYSVKWSMRMQNIFSLAKVASLCVIIVAGLFWLCLGNTEYLEPSILFEGTQTNPSHIALAFYSGVFSFSGWNSLNFVTEELINPLKNLPRAIMISLFTVTVIYMLVNIAYFAVLSVPEILDSSAVAMTFAEITMGQFASVMPIFVGISCAGGLNSIIFSASRMFFVGARDGQLPELLSMISINYLTPLPSLLILGILSLLMLVTSNIYSLINYLTFTEAFVIALSVAGLIKLRFTQPNILRPVKYNILFPAIFLIICIALLMLPFFVQPEELIIGVLIILTGVPFYFVFLFWENKPAFLYKPWISMTHSIQKLLYCVSEEEHTD</sequence>
<keyword evidence="6 8" id="KW-1133">Transmembrane helix</keyword>
<proteinExistence type="inferred from homology"/>
<evidence type="ECO:0000313" key="9">
    <source>
        <dbReference type="EMBL" id="EFO25903.2"/>
    </source>
</evidence>
<name>A0A1S0U6F2_LOALO</name>
<dbReference type="RefSeq" id="XP_003138173.2">
    <property type="nucleotide sequence ID" value="XM_003138125.2"/>
</dbReference>
<evidence type="ECO:0000256" key="6">
    <source>
        <dbReference type="ARBA" id="ARBA00022989"/>
    </source>
</evidence>
<feature type="transmembrane region" description="Helical" evidence="8">
    <location>
        <begin position="406"/>
        <end position="430"/>
    </location>
</feature>
<feature type="transmembrane region" description="Helical" evidence="8">
    <location>
        <begin position="378"/>
        <end position="400"/>
    </location>
</feature>
<feature type="transmembrane region" description="Helical" evidence="8">
    <location>
        <begin position="60"/>
        <end position="80"/>
    </location>
</feature>
<dbReference type="InParanoid" id="A0A1S0U6F2"/>
<dbReference type="OrthoDB" id="3257095at2759"/>
<feature type="transmembrane region" description="Helical" evidence="8">
    <location>
        <begin position="179"/>
        <end position="200"/>
    </location>
</feature>
<dbReference type="CTD" id="9939973"/>
<dbReference type="FunFam" id="1.20.1740.10:FF:000003">
    <property type="entry name" value="Y+L amino acid transporter 1 isoform X1"/>
    <property type="match status" value="1"/>
</dbReference>
<protein>
    <submittedName>
        <fullName evidence="9">Amino acid permease</fullName>
    </submittedName>
</protein>
<dbReference type="InterPro" id="IPR002293">
    <property type="entry name" value="AA/rel_permease1"/>
</dbReference>
<dbReference type="PIRSF" id="PIRSF006060">
    <property type="entry name" value="AA_transporter"/>
    <property type="match status" value="1"/>
</dbReference>
<evidence type="ECO:0000256" key="7">
    <source>
        <dbReference type="ARBA" id="ARBA00023136"/>
    </source>
</evidence>
<reference evidence="9" key="1">
    <citation type="submission" date="2012-04" db="EMBL/GenBank/DDBJ databases">
        <title>The Genome Sequence of Loa loa.</title>
        <authorList>
            <consortium name="The Broad Institute Genome Sequencing Platform"/>
            <consortium name="Broad Institute Genome Sequencing Center for Infectious Disease"/>
            <person name="Nutman T.B."/>
            <person name="Fink D.L."/>
            <person name="Russ C."/>
            <person name="Young S."/>
            <person name="Zeng Q."/>
            <person name="Gargeya S."/>
            <person name="Alvarado L."/>
            <person name="Berlin A."/>
            <person name="Chapman S.B."/>
            <person name="Chen Z."/>
            <person name="Freedman E."/>
            <person name="Gellesch M."/>
            <person name="Goldberg J."/>
            <person name="Griggs A."/>
            <person name="Gujja S."/>
            <person name="Heilman E.R."/>
            <person name="Heiman D."/>
            <person name="Howarth C."/>
            <person name="Mehta T."/>
            <person name="Neiman D."/>
            <person name="Pearson M."/>
            <person name="Roberts A."/>
            <person name="Saif S."/>
            <person name="Shea T."/>
            <person name="Shenoy N."/>
            <person name="Sisk P."/>
            <person name="Stolte C."/>
            <person name="Sykes S."/>
            <person name="White J."/>
            <person name="Yandava C."/>
            <person name="Haas B."/>
            <person name="Henn M.R."/>
            <person name="Nusbaum C."/>
            <person name="Birren B."/>
        </authorList>
    </citation>
    <scope>NUCLEOTIDE SEQUENCE [LARGE SCALE GENOMIC DNA]</scope>
</reference>
<keyword evidence="4" id="KW-1003">Cell membrane</keyword>
<evidence type="ECO:0000256" key="5">
    <source>
        <dbReference type="ARBA" id="ARBA00022692"/>
    </source>
</evidence>
<evidence type="ECO:0000256" key="1">
    <source>
        <dbReference type="ARBA" id="ARBA00004651"/>
    </source>
</evidence>
<gene>
    <name evidence="9" type="ORF">LOAG_02588</name>
</gene>
<feature type="transmembrane region" description="Helical" evidence="8">
    <location>
        <begin position="333"/>
        <end position="357"/>
    </location>
</feature>
<dbReference type="KEGG" id="loa:LOAG_02588"/>
<dbReference type="PANTHER" id="PTHR11785:SF528">
    <property type="entry name" value="AMINO ACID TRANSPORTER PROTEIN JHI-21"/>
    <property type="match status" value="1"/>
</dbReference>
<accession>A0A1S0U6F2</accession>
<keyword evidence="5 8" id="KW-0812">Transmembrane</keyword>
<feature type="transmembrane region" description="Helical" evidence="8">
    <location>
        <begin position="251"/>
        <end position="270"/>
    </location>
</feature>
<dbReference type="FunCoup" id="A0A1S0U6F2">
    <property type="interactions" value="43"/>
</dbReference>
<feature type="transmembrane region" description="Helical" evidence="8">
    <location>
        <begin position="212"/>
        <end position="231"/>
    </location>
</feature>
<keyword evidence="3" id="KW-0813">Transport</keyword>
<dbReference type="GO" id="GO:0015179">
    <property type="term" value="F:L-amino acid transmembrane transporter activity"/>
    <property type="evidence" value="ECO:0007669"/>
    <property type="project" value="TreeGrafter"/>
</dbReference>
<dbReference type="GeneID" id="9939973"/>
<dbReference type="InterPro" id="IPR050598">
    <property type="entry name" value="AminoAcid_Transporter"/>
</dbReference>
<evidence type="ECO:0000256" key="3">
    <source>
        <dbReference type="ARBA" id="ARBA00022448"/>
    </source>
</evidence>
<keyword evidence="7 8" id="KW-0472">Membrane</keyword>
<feature type="transmembrane region" description="Helical" evidence="8">
    <location>
        <begin position="12"/>
        <end position="39"/>
    </location>
</feature>
<feature type="transmembrane region" description="Helical" evidence="8">
    <location>
        <begin position="126"/>
        <end position="150"/>
    </location>
</feature>
<dbReference type="GO" id="GO:0005886">
    <property type="term" value="C:plasma membrane"/>
    <property type="evidence" value="ECO:0007669"/>
    <property type="project" value="UniProtKB-SubCell"/>
</dbReference>
<dbReference type="EMBL" id="JH712304">
    <property type="protein sequence ID" value="EFO25903.2"/>
    <property type="molecule type" value="Genomic_DNA"/>
</dbReference>
<feature type="transmembrane region" description="Helical" evidence="8">
    <location>
        <begin position="442"/>
        <end position="462"/>
    </location>
</feature>
<dbReference type="Gene3D" id="1.20.1740.10">
    <property type="entry name" value="Amino acid/polyamine transporter I"/>
    <property type="match status" value="1"/>
</dbReference>
<feature type="transmembrane region" description="Helical" evidence="8">
    <location>
        <begin position="290"/>
        <end position="313"/>
    </location>
</feature>
<organism evidence="9">
    <name type="scientific">Loa loa</name>
    <name type="common">Eye worm</name>
    <name type="synonym">Filaria loa</name>
    <dbReference type="NCBI Taxonomy" id="7209"/>
    <lineage>
        <taxon>Eukaryota</taxon>
        <taxon>Metazoa</taxon>
        <taxon>Ecdysozoa</taxon>
        <taxon>Nematoda</taxon>
        <taxon>Chromadorea</taxon>
        <taxon>Rhabditida</taxon>
        <taxon>Spirurina</taxon>
        <taxon>Spiruromorpha</taxon>
        <taxon>Filarioidea</taxon>
        <taxon>Onchocercidae</taxon>
        <taxon>Loa</taxon>
    </lineage>
</organism>
<evidence type="ECO:0000256" key="2">
    <source>
        <dbReference type="ARBA" id="ARBA00007040"/>
    </source>
</evidence>
<evidence type="ECO:0000256" key="4">
    <source>
        <dbReference type="ARBA" id="ARBA00022475"/>
    </source>
</evidence>
<dbReference type="Pfam" id="PF13520">
    <property type="entry name" value="AA_permease_2"/>
    <property type="match status" value="1"/>
</dbReference>
<dbReference type="OMA" id="PFWPSCE"/>
<comment type="similarity">
    <text evidence="2">Belongs to the amino acid-polyamine-organocation (APC) superfamily. L-type amino acid transporter (LAT) (TC 2.A.3.8) family.</text>
</comment>
<evidence type="ECO:0000256" key="8">
    <source>
        <dbReference type="SAM" id="Phobius"/>
    </source>
</evidence>
<dbReference type="AlphaFoldDB" id="A0A1S0U6F2"/>
<comment type="subcellular location">
    <subcellularLocation>
        <location evidence="1">Cell membrane</location>
        <topology evidence="1">Multi-pass membrane protein</topology>
    </subcellularLocation>
</comment>
<feature type="transmembrane region" description="Helical" evidence="8">
    <location>
        <begin position="468"/>
        <end position="488"/>
    </location>
</feature>
<dbReference type="PANTHER" id="PTHR11785">
    <property type="entry name" value="AMINO ACID TRANSPORTER"/>
    <property type="match status" value="1"/>
</dbReference>